<evidence type="ECO:0000256" key="1">
    <source>
        <dbReference type="SAM" id="MobiDB-lite"/>
    </source>
</evidence>
<name>A0AA40KRX0_9HYME</name>
<feature type="compositionally biased region" description="Polar residues" evidence="1">
    <location>
        <begin position="35"/>
        <end position="45"/>
    </location>
</feature>
<gene>
    <name evidence="2" type="ORF">K0M31_018682</name>
</gene>
<protein>
    <submittedName>
        <fullName evidence="2">Uncharacterized protein</fullName>
    </submittedName>
</protein>
<dbReference type="EMBL" id="JAHYIQ010000007">
    <property type="protein sequence ID" value="KAK1130556.1"/>
    <property type="molecule type" value="Genomic_DNA"/>
</dbReference>
<accession>A0AA40KRX0</accession>
<sequence length="132" mass="15189">MQHGAMFTEQIIVLLFKWRDKQVAHKREKEGPVPIQSTIHVSSTNQRDKPPNKFDLQSARSSKKSSNFQIQNGSSDQPLNEIKWARERERARESSGRKFPKCHQSRLKRNDKGKGLPSLQTQTNVVVVNRLA</sequence>
<evidence type="ECO:0000313" key="3">
    <source>
        <dbReference type="Proteomes" id="UP001177670"/>
    </source>
</evidence>
<evidence type="ECO:0000313" key="2">
    <source>
        <dbReference type="EMBL" id="KAK1130556.1"/>
    </source>
</evidence>
<dbReference type="AlphaFoldDB" id="A0AA40KRX0"/>
<feature type="compositionally biased region" description="Polar residues" evidence="1">
    <location>
        <begin position="58"/>
        <end position="78"/>
    </location>
</feature>
<reference evidence="2" key="1">
    <citation type="submission" date="2021-10" db="EMBL/GenBank/DDBJ databases">
        <title>Melipona bicolor Genome sequencing and assembly.</title>
        <authorList>
            <person name="Araujo N.S."/>
            <person name="Arias M.C."/>
        </authorList>
    </citation>
    <scope>NUCLEOTIDE SEQUENCE</scope>
    <source>
        <strain evidence="2">USP_2M_L1-L4_2017</strain>
        <tissue evidence="2">Whole body</tissue>
    </source>
</reference>
<keyword evidence="3" id="KW-1185">Reference proteome</keyword>
<feature type="compositionally biased region" description="Basic residues" evidence="1">
    <location>
        <begin position="98"/>
        <end position="107"/>
    </location>
</feature>
<organism evidence="2 3">
    <name type="scientific">Melipona bicolor</name>
    <dbReference type="NCBI Taxonomy" id="60889"/>
    <lineage>
        <taxon>Eukaryota</taxon>
        <taxon>Metazoa</taxon>
        <taxon>Ecdysozoa</taxon>
        <taxon>Arthropoda</taxon>
        <taxon>Hexapoda</taxon>
        <taxon>Insecta</taxon>
        <taxon>Pterygota</taxon>
        <taxon>Neoptera</taxon>
        <taxon>Endopterygota</taxon>
        <taxon>Hymenoptera</taxon>
        <taxon>Apocrita</taxon>
        <taxon>Aculeata</taxon>
        <taxon>Apoidea</taxon>
        <taxon>Anthophila</taxon>
        <taxon>Apidae</taxon>
        <taxon>Melipona</taxon>
    </lineage>
</organism>
<comment type="caution">
    <text evidence="2">The sequence shown here is derived from an EMBL/GenBank/DDBJ whole genome shotgun (WGS) entry which is preliminary data.</text>
</comment>
<proteinExistence type="predicted"/>
<feature type="compositionally biased region" description="Basic and acidic residues" evidence="1">
    <location>
        <begin position="83"/>
        <end position="96"/>
    </location>
</feature>
<dbReference type="Proteomes" id="UP001177670">
    <property type="component" value="Unassembled WGS sequence"/>
</dbReference>
<feature type="region of interest" description="Disordered" evidence="1">
    <location>
        <begin position="25"/>
        <end position="120"/>
    </location>
</feature>